<feature type="domain" description="ABM" evidence="1">
    <location>
        <begin position="2"/>
        <end position="91"/>
    </location>
</feature>
<evidence type="ECO:0000259" key="1">
    <source>
        <dbReference type="PROSITE" id="PS51725"/>
    </source>
</evidence>
<dbReference type="SUPFAM" id="SSF54909">
    <property type="entry name" value="Dimeric alpha+beta barrel"/>
    <property type="match status" value="1"/>
</dbReference>
<organism evidence="2 3">
    <name type="scientific">Streptomyces tagetis</name>
    <dbReference type="NCBI Taxonomy" id="2820809"/>
    <lineage>
        <taxon>Bacteria</taxon>
        <taxon>Bacillati</taxon>
        <taxon>Actinomycetota</taxon>
        <taxon>Actinomycetes</taxon>
        <taxon>Kitasatosporales</taxon>
        <taxon>Streptomycetaceae</taxon>
        <taxon>Streptomyces</taxon>
    </lineage>
</organism>
<dbReference type="Pfam" id="PF03992">
    <property type="entry name" value="ABM"/>
    <property type="match status" value="1"/>
</dbReference>
<dbReference type="InterPro" id="IPR007138">
    <property type="entry name" value="ABM_dom"/>
</dbReference>
<evidence type="ECO:0000313" key="2">
    <source>
        <dbReference type="EMBL" id="MBQ0825028.1"/>
    </source>
</evidence>
<keyword evidence="2" id="KW-0560">Oxidoreductase</keyword>
<comment type="caution">
    <text evidence="2">The sequence shown here is derived from an EMBL/GenBank/DDBJ whole genome shotgun (WGS) entry which is preliminary data.</text>
</comment>
<evidence type="ECO:0000313" key="3">
    <source>
        <dbReference type="Proteomes" id="UP000677875"/>
    </source>
</evidence>
<dbReference type="Proteomes" id="UP000677875">
    <property type="component" value="Unassembled WGS sequence"/>
</dbReference>
<gene>
    <name evidence="2" type="ORF">J5Y05_00655</name>
</gene>
<reference evidence="2" key="1">
    <citation type="submission" date="2021-04" db="EMBL/GenBank/DDBJ databases">
        <title>Genome seq and assembly of Streptomyces sp. RG38.</title>
        <authorList>
            <person name="Chhetri G."/>
        </authorList>
    </citation>
    <scope>NUCLEOTIDE SEQUENCE</scope>
    <source>
        <strain evidence="2">RG38</strain>
    </source>
</reference>
<keyword evidence="3" id="KW-1185">Reference proteome</keyword>
<name>A0A941B580_9ACTN</name>
<dbReference type="PROSITE" id="PS51725">
    <property type="entry name" value="ABM"/>
    <property type="match status" value="1"/>
</dbReference>
<keyword evidence="2" id="KW-0503">Monooxygenase</keyword>
<dbReference type="RefSeq" id="WP_210867741.1">
    <property type="nucleotide sequence ID" value="NZ_JAGPNL010000001.1"/>
</dbReference>
<dbReference type="InterPro" id="IPR011008">
    <property type="entry name" value="Dimeric_a/b-barrel"/>
</dbReference>
<dbReference type="GO" id="GO:0004497">
    <property type="term" value="F:monooxygenase activity"/>
    <property type="evidence" value="ECO:0007669"/>
    <property type="project" value="UniProtKB-KW"/>
</dbReference>
<dbReference type="Gene3D" id="3.30.70.100">
    <property type="match status" value="1"/>
</dbReference>
<sequence length="97" mass="10903">MITVINRLTVHGDVPTFEGILKDITAHMSSQPGFLGHRLYRSVRDPRVFVETAQWTDAASHRKAMQADAFQQRVKGLGGLATPEPDLFEIVEEDERV</sequence>
<dbReference type="AlphaFoldDB" id="A0A941B580"/>
<dbReference type="EMBL" id="JAGPNL010000001">
    <property type="protein sequence ID" value="MBQ0825028.1"/>
    <property type="molecule type" value="Genomic_DNA"/>
</dbReference>
<protein>
    <submittedName>
        <fullName evidence="2">Antibiotic biosynthesis monooxygenase</fullName>
    </submittedName>
</protein>
<proteinExistence type="predicted"/>
<accession>A0A941B580</accession>